<proteinExistence type="predicted"/>
<dbReference type="PANTHER" id="PTHR36783">
    <property type="entry name" value="THYLAKOID LUMENAL 17.9 KDA PROTEIN, CHLOROPLASTIC"/>
    <property type="match status" value="1"/>
</dbReference>
<dbReference type="Proteomes" id="UP001370490">
    <property type="component" value="Unassembled WGS sequence"/>
</dbReference>
<comment type="caution">
    <text evidence="1">The sequence shown here is derived from an EMBL/GenBank/DDBJ whole genome shotgun (WGS) entry which is preliminary data.</text>
</comment>
<evidence type="ECO:0000313" key="1">
    <source>
        <dbReference type="EMBL" id="KAK6924672.1"/>
    </source>
</evidence>
<dbReference type="AlphaFoldDB" id="A0AAN8VC71"/>
<organism evidence="1 2">
    <name type="scientific">Dillenia turbinata</name>
    <dbReference type="NCBI Taxonomy" id="194707"/>
    <lineage>
        <taxon>Eukaryota</taxon>
        <taxon>Viridiplantae</taxon>
        <taxon>Streptophyta</taxon>
        <taxon>Embryophyta</taxon>
        <taxon>Tracheophyta</taxon>
        <taxon>Spermatophyta</taxon>
        <taxon>Magnoliopsida</taxon>
        <taxon>eudicotyledons</taxon>
        <taxon>Gunneridae</taxon>
        <taxon>Pentapetalae</taxon>
        <taxon>Dilleniales</taxon>
        <taxon>Dilleniaceae</taxon>
        <taxon>Dillenia</taxon>
    </lineage>
</organism>
<accession>A0AAN8VC71</accession>
<evidence type="ECO:0000313" key="2">
    <source>
        <dbReference type="Proteomes" id="UP001370490"/>
    </source>
</evidence>
<dbReference type="InterPro" id="IPR037734">
    <property type="entry name" value="Thylakoid_lumenal_17.9"/>
</dbReference>
<dbReference type="EMBL" id="JBAMMX010000016">
    <property type="protein sequence ID" value="KAK6924672.1"/>
    <property type="molecule type" value="Genomic_DNA"/>
</dbReference>
<dbReference type="GO" id="GO:0009543">
    <property type="term" value="C:chloroplast thylakoid lumen"/>
    <property type="evidence" value="ECO:0007669"/>
    <property type="project" value="TreeGrafter"/>
</dbReference>
<keyword evidence="2" id="KW-1185">Reference proteome</keyword>
<name>A0AAN8VC71_9MAGN</name>
<reference evidence="1 2" key="1">
    <citation type="submission" date="2023-12" db="EMBL/GenBank/DDBJ databases">
        <title>A high-quality genome assembly for Dillenia turbinata (Dilleniales).</title>
        <authorList>
            <person name="Chanderbali A."/>
        </authorList>
    </citation>
    <scope>NUCLEOTIDE SEQUENCE [LARGE SCALE GENOMIC DNA]</scope>
    <source>
        <strain evidence="1">LSX21</strain>
        <tissue evidence="1">Leaf</tissue>
    </source>
</reference>
<evidence type="ECO:0008006" key="3">
    <source>
        <dbReference type="Google" id="ProtNLM"/>
    </source>
</evidence>
<sequence>MCWSGLPLPQITPHYQHPNLNPSSNLINPKVHFTGSTSNYKLVPKLLSIALTITFASPFPCLAIPSSNSQTSLLSPTTPFSQSKNLQIGLEDGKIRPCPSINPGCISSNPKSSSFAFPWTIPDNSGNPIQQLQEAILKTQKNAKIQVVEDTPDGQYLQAEVDGGFGRDVLEFLVKGDVVAYRCMATKVTYVYPFTTALGDSKGQEERVKKIMDQLGWYAPSFDLMD</sequence>
<gene>
    <name evidence="1" type="ORF">RJ641_008998</name>
</gene>
<protein>
    <recommendedName>
        <fullName evidence="3">Thylakoid lumenal 17.9 kDa protein, chloroplastic</fullName>
    </recommendedName>
</protein>
<dbReference type="PANTHER" id="PTHR36783:SF2">
    <property type="entry name" value="THYLAKOID LUMENAL 17.9 KDA PROTEIN, CHLOROPLASTIC"/>
    <property type="match status" value="1"/>
</dbReference>